<proteinExistence type="inferred from homology"/>
<feature type="transmembrane region" description="Helical" evidence="9">
    <location>
        <begin position="7"/>
        <end position="25"/>
    </location>
</feature>
<feature type="transmembrane region" description="Helical" evidence="9">
    <location>
        <begin position="62"/>
        <end position="79"/>
    </location>
</feature>
<evidence type="ECO:0000313" key="12">
    <source>
        <dbReference type="EMBL" id="CUM92834.1"/>
    </source>
</evidence>
<dbReference type="NCBIfam" id="TIGR00077">
    <property type="entry name" value="lspA"/>
    <property type="match status" value="1"/>
</dbReference>
<keyword evidence="7 9" id="KW-1133">Transmembrane helix</keyword>
<feature type="transmembrane region" description="Helical" evidence="9">
    <location>
        <begin position="91"/>
        <end position="111"/>
    </location>
</feature>
<feature type="transmembrane region" description="Helical" evidence="9">
    <location>
        <begin position="131"/>
        <end position="151"/>
    </location>
</feature>
<keyword evidence="8 9" id="KW-0472">Membrane</keyword>
<keyword evidence="3 9" id="KW-0645">Protease</keyword>
<evidence type="ECO:0000256" key="1">
    <source>
        <dbReference type="ARBA" id="ARBA00006139"/>
    </source>
</evidence>
<dbReference type="EMBL" id="CYXY01000007">
    <property type="protein sequence ID" value="CUM92834.1"/>
    <property type="molecule type" value="Genomic_DNA"/>
</dbReference>
<evidence type="ECO:0000256" key="5">
    <source>
        <dbReference type="ARBA" id="ARBA00022750"/>
    </source>
</evidence>
<dbReference type="Pfam" id="PF01252">
    <property type="entry name" value="Peptidase_A8"/>
    <property type="match status" value="1"/>
</dbReference>
<comment type="pathway">
    <text evidence="9">Protein modification; lipoprotein biosynthesis (signal peptide cleavage).</text>
</comment>
<keyword evidence="12" id="KW-0449">Lipoprotein</keyword>
<accession>A0A173SQ36</accession>
<evidence type="ECO:0000256" key="7">
    <source>
        <dbReference type="ARBA" id="ARBA00022989"/>
    </source>
</evidence>
<comment type="subcellular location">
    <subcellularLocation>
        <location evidence="9">Cell membrane</location>
        <topology evidence="9">Multi-pass membrane protein</topology>
    </subcellularLocation>
</comment>
<reference evidence="12 14" key="1">
    <citation type="submission" date="2015-09" db="EMBL/GenBank/DDBJ databases">
        <authorList>
            <consortium name="Pathogen Informatics"/>
        </authorList>
    </citation>
    <scope>NUCLEOTIDE SEQUENCE [LARGE SCALE GENOMIC DNA]</scope>
    <source>
        <strain evidence="12 14">2789STDY5834959</strain>
    </source>
</reference>
<reference evidence="13" key="2">
    <citation type="submission" date="2023-08" db="EMBL/GenBank/DDBJ databases">
        <title>Complete Genome Sequences of butyrate producing Anaerostipes hadrus strains BA1 and GIF7 isolated from the terminal ileum of a healthy lean male.</title>
        <authorList>
            <person name="Low A."/>
            <person name="Sheludchenko M."/>
            <person name="Cheng H.E."/>
            <person name="Koh X.Q."/>
            <person name="Lee J."/>
        </authorList>
    </citation>
    <scope>NUCLEOTIDE SEQUENCE</scope>
    <source>
        <strain evidence="13">BA1</strain>
    </source>
</reference>
<evidence type="ECO:0000313" key="14">
    <source>
        <dbReference type="Proteomes" id="UP000095553"/>
    </source>
</evidence>
<gene>
    <name evidence="9 12" type="primary">lspA</name>
    <name evidence="12" type="ORF">ERS852571_01440</name>
    <name evidence="13" type="ORF">RBI15_10470</name>
</gene>
<comment type="catalytic activity">
    <reaction evidence="9 10">
        <text>Release of signal peptides from bacterial membrane prolipoproteins. Hydrolyzes -Xaa-Yaa-Zaa-|-(S,diacylglyceryl)Cys-, in which Xaa is hydrophobic (preferably Leu), and Yaa (Ala or Ser) and Zaa (Gly or Ala) have small, neutral side chains.</text>
        <dbReference type="EC" id="3.4.23.36"/>
    </reaction>
</comment>
<evidence type="ECO:0000256" key="8">
    <source>
        <dbReference type="ARBA" id="ARBA00023136"/>
    </source>
</evidence>
<dbReference type="EMBL" id="CP132968">
    <property type="protein sequence ID" value="WMD15797.1"/>
    <property type="molecule type" value="Genomic_DNA"/>
</dbReference>
<dbReference type="RefSeq" id="WP_009202992.1">
    <property type="nucleotide sequence ID" value="NZ_CP132968.1"/>
</dbReference>
<organism evidence="12 14">
    <name type="scientific">Anaerostipes hadrus</name>
    <dbReference type="NCBI Taxonomy" id="649756"/>
    <lineage>
        <taxon>Bacteria</taxon>
        <taxon>Bacillati</taxon>
        <taxon>Bacillota</taxon>
        <taxon>Clostridia</taxon>
        <taxon>Lachnospirales</taxon>
        <taxon>Lachnospiraceae</taxon>
        <taxon>Anaerostipes</taxon>
    </lineage>
</organism>
<evidence type="ECO:0000256" key="6">
    <source>
        <dbReference type="ARBA" id="ARBA00022801"/>
    </source>
</evidence>
<comment type="similarity">
    <text evidence="1 9 11">Belongs to the peptidase A8 family.</text>
</comment>
<evidence type="ECO:0000313" key="13">
    <source>
        <dbReference type="EMBL" id="WMD15797.1"/>
    </source>
</evidence>
<protein>
    <recommendedName>
        <fullName evidence="9">Lipoprotein signal peptidase</fullName>
        <ecNumber evidence="9">3.4.23.36</ecNumber>
    </recommendedName>
    <alternativeName>
        <fullName evidence="9">Prolipoprotein signal peptidase</fullName>
    </alternativeName>
    <alternativeName>
        <fullName evidence="9">Signal peptidase II</fullName>
        <shortName evidence="9">SPase II</shortName>
    </alternativeName>
</protein>
<evidence type="ECO:0000256" key="10">
    <source>
        <dbReference type="RuleBase" id="RU000594"/>
    </source>
</evidence>
<dbReference type="GO" id="GO:0004190">
    <property type="term" value="F:aspartic-type endopeptidase activity"/>
    <property type="evidence" value="ECO:0007669"/>
    <property type="project" value="UniProtKB-UniRule"/>
</dbReference>
<evidence type="ECO:0000256" key="2">
    <source>
        <dbReference type="ARBA" id="ARBA00022475"/>
    </source>
</evidence>
<evidence type="ECO:0000256" key="4">
    <source>
        <dbReference type="ARBA" id="ARBA00022692"/>
    </source>
</evidence>
<sequence>MKKQIRIYIYIIGLILIDQLSKVWALSALRGTEGIAVIPNVFELSYLENRGAAFGILQDHQIFFVLITVAAAVILTWIYRRIPQTKKYIPLRISYALIMAGAFGNLIDRVFRGYVVDFFYFKWIDFPVFNVADIYVTVTMILLLILILFFYKEEDLDFLNRKGKHGRDNRN</sequence>
<dbReference type="GO" id="GO:0005886">
    <property type="term" value="C:plasma membrane"/>
    <property type="evidence" value="ECO:0007669"/>
    <property type="project" value="UniProtKB-SubCell"/>
</dbReference>
<dbReference type="GO" id="GO:0006508">
    <property type="term" value="P:proteolysis"/>
    <property type="evidence" value="ECO:0007669"/>
    <property type="project" value="UniProtKB-KW"/>
</dbReference>
<evidence type="ECO:0000256" key="11">
    <source>
        <dbReference type="RuleBase" id="RU004181"/>
    </source>
</evidence>
<dbReference type="PANTHER" id="PTHR33695:SF1">
    <property type="entry name" value="LIPOPROTEIN SIGNAL PEPTIDASE"/>
    <property type="match status" value="1"/>
</dbReference>
<dbReference type="UniPathway" id="UPA00665"/>
<feature type="active site" evidence="9">
    <location>
        <position position="133"/>
    </location>
</feature>
<keyword evidence="6 9" id="KW-0378">Hydrolase</keyword>
<name>A0A173SQ36_ANAHA</name>
<dbReference type="GeneID" id="92741818"/>
<dbReference type="Proteomes" id="UP000095553">
    <property type="component" value="Unassembled WGS sequence"/>
</dbReference>
<dbReference type="HAMAP" id="MF_00161">
    <property type="entry name" value="LspA"/>
    <property type="match status" value="1"/>
</dbReference>
<dbReference type="EC" id="3.4.23.36" evidence="9"/>
<dbReference type="Proteomes" id="UP001243496">
    <property type="component" value="Chromosome"/>
</dbReference>
<keyword evidence="4 9" id="KW-0812">Transmembrane</keyword>
<evidence type="ECO:0000256" key="9">
    <source>
        <dbReference type="HAMAP-Rule" id="MF_00161"/>
    </source>
</evidence>
<dbReference type="AlphaFoldDB" id="A0A173SQ36"/>
<comment type="function">
    <text evidence="9 10">This protein specifically catalyzes the removal of signal peptides from prolipoproteins.</text>
</comment>
<feature type="active site" evidence="9">
    <location>
        <position position="117"/>
    </location>
</feature>
<dbReference type="PRINTS" id="PR00781">
    <property type="entry name" value="LIPOSIGPTASE"/>
</dbReference>
<dbReference type="InterPro" id="IPR001872">
    <property type="entry name" value="Peptidase_A8"/>
</dbReference>
<keyword evidence="5 9" id="KW-0064">Aspartyl protease</keyword>
<dbReference type="PROSITE" id="PS00855">
    <property type="entry name" value="SPASE_II"/>
    <property type="match status" value="1"/>
</dbReference>
<dbReference type="PANTHER" id="PTHR33695">
    <property type="entry name" value="LIPOPROTEIN SIGNAL PEPTIDASE"/>
    <property type="match status" value="1"/>
</dbReference>
<evidence type="ECO:0000256" key="3">
    <source>
        <dbReference type="ARBA" id="ARBA00022670"/>
    </source>
</evidence>
<keyword evidence="2 9" id="KW-1003">Cell membrane</keyword>